<evidence type="ECO:0000256" key="1">
    <source>
        <dbReference type="SAM" id="MobiDB-lite"/>
    </source>
</evidence>
<dbReference type="AlphaFoldDB" id="A0A4Q4TJH1"/>
<evidence type="ECO:0000313" key="2">
    <source>
        <dbReference type="EMBL" id="RYP05827.1"/>
    </source>
</evidence>
<accession>A0A4Q4TJH1</accession>
<protein>
    <submittedName>
        <fullName evidence="2">Uncharacterized protein</fullName>
    </submittedName>
</protein>
<dbReference type="EMBL" id="QJNU01000154">
    <property type="protein sequence ID" value="RYP05827.1"/>
    <property type="molecule type" value="Genomic_DNA"/>
</dbReference>
<sequence>MPATASITTRAASDATGCANLADGGDAVRGRSRSHHHLSGSSEYSSISDHTSLISSQIPVGAIVIALPCTTVSSPTPYGRKATRLPASS</sequence>
<evidence type="ECO:0000313" key="3">
    <source>
        <dbReference type="Proteomes" id="UP000293360"/>
    </source>
</evidence>
<gene>
    <name evidence="2" type="ORF">DL764_003538</name>
</gene>
<keyword evidence="3" id="KW-1185">Reference proteome</keyword>
<comment type="caution">
    <text evidence="2">The sequence shown here is derived from an EMBL/GenBank/DDBJ whole genome shotgun (WGS) entry which is preliminary data.</text>
</comment>
<name>A0A4Q4TJH1_9PEZI</name>
<feature type="region of interest" description="Disordered" evidence="1">
    <location>
        <begin position="26"/>
        <end position="47"/>
    </location>
</feature>
<dbReference type="Proteomes" id="UP000293360">
    <property type="component" value="Unassembled WGS sequence"/>
</dbReference>
<organism evidence="2 3">
    <name type="scientific">Monosporascus ibericus</name>
    <dbReference type="NCBI Taxonomy" id="155417"/>
    <lineage>
        <taxon>Eukaryota</taxon>
        <taxon>Fungi</taxon>
        <taxon>Dikarya</taxon>
        <taxon>Ascomycota</taxon>
        <taxon>Pezizomycotina</taxon>
        <taxon>Sordariomycetes</taxon>
        <taxon>Xylariomycetidae</taxon>
        <taxon>Xylariales</taxon>
        <taxon>Xylariales incertae sedis</taxon>
        <taxon>Monosporascus</taxon>
    </lineage>
</organism>
<proteinExistence type="predicted"/>
<reference evidence="2 3" key="1">
    <citation type="submission" date="2018-06" db="EMBL/GenBank/DDBJ databases">
        <title>Complete Genomes of Monosporascus.</title>
        <authorList>
            <person name="Robinson A.J."/>
            <person name="Natvig D.O."/>
        </authorList>
    </citation>
    <scope>NUCLEOTIDE SEQUENCE [LARGE SCALE GENOMIC DNA]</scope>
    <source>
        <strain evidence="2 3">CBS 110550</strain>
    </source>
</reference>